<evidence type="ECO:0000256" key="1">
    <source>
        <dbReference type="SAM" id="MobiDB-lite"/>
    </source>
</evidence>
<protein>
    <submittedName>
        <fullName evidence="2">Uncharacterized protein</fullName>
    </submittedName>
</protein>
<reference evidence="2" key="2">
    <citation type="submission" date="2021-03" db="UniProtKB">
        <authorList>
            <consortium name="EnsemblPlants"/>
        </authorList>
    </citation>
    <scope>IDENTIFICATION</scope>
</reference>
<feature type="region of interest" description="Disordered" evidence="1">
    <location>
        <begin position="99"/>
        <end position="118"/>
    </location>
</feature>
<dbReference type="AlphaFoldDB" id="A0A803KM78"/>
<evidence type="ECO:0000313" key="2">
    <source>
        <dbReference type="EnsemblPlants" id="AUR62000134-RA:cds"/>
    </source>
</evidence>
<dbReference type="Gramene" id="AUR62000134-RA">
    <property type="protein sequence ID" value="AUR62000134-RA:cds"/>
    <property type="gene ID" value="AUR62000134"/>
</dbReference>
<evidence type="ECO:0000313" key="3">
    <source>
        <dbReference type="Proteomes" id="UP000596660"/>
    </source>
</evidence>
<accession>A0A803KM78</accession>
<dbReference type="EnsemblPlants" id="AUR62000134-RA">
    <property type="protein sequence ID" value="AUR62000134-RA:cds"/>
    <property type="gene ID" value="AUR62000134"/>
</dbReference>
<feature type="compositionally biased region" description="Polar residues" evidence="1">
    <location>
        <begin position="131"/>
        <end position="162"/>
    </location>
</feature>
<organism evidence="2 3">
    <name type="scientific">Chenopodium quinoa</name>
    <name type="common">Quinoa</name>
    <dbReference type="NCBI Taxonomy" id="63459"/>
    <lineage>
        <taxon>Eukaryota</taxon>
        <taxon>Viridiplantae</taxon>
        <taxon>Streptophyta</taxon>
        <taxon>Embryophyta</taxon>
        <taxon>Tracheophyta</taxon>
        <taxon>Spermatophyta</taxon>
        <taxon>Magnoliopsida</taxon>
        <taxon>eudicotyledons</taxon>
        <taxon>Gunneridae</taxon>
        <taxon>Pentapetalae</taxon>
        <taxon>Caryophyllales</taxon>
        <taxon>Chenopodiaceae</taxon>
        <taxon>Chenopodioideae</taxon>
        <taxon>Atripliceae</taxon>
        <taxon>Chenopodium</taxon>
    </lineage>
</organism>
<proteinExistence type="predicted"/>
<feature type="region of interest" description="Disordered" evidence="1">
    <location>
        <begin position="131"/>
        <end position="177"/>
    </location>
</feature>
<sequence length="177" mass="19558">MAPKPLRRARSKRRRIDRAFYGLRLQGKEFNLPKTSSPSLSKEFVVYPDVSNQMKQETYPTTILDDSCVSEVMIKPSIPLVESVEAFFWGQIDNPFGRSPVEPNADAPLNNQESHGLPPVTIENEECLQFSADSSKNQTAQSDANASTPDSQLSSTNPQPSLVNDRLPVPGGQVLNN</sequence>
<name>A0A803KM78_CHEQI</name>
<dbReference type="OMA" id="SVEAFFW"/>
<dbReference type="Proteomes" id="UP000596660">
    <property type="component" value="Unplaced"/>
</dbReference>
<reference evidence="2" key="1">
    <citation type="journal article" date="2017" name="Nature">
        <title>The genome of Chenopodium quinoa.</title>
        <authorList>
            <person name="Jarvis D.E."/>
            <person name="Ho Y.S."/>
            <person name="Lightfoot D.J."/>
            <person name="Schmoeckel S.M."/>
            <person name="Li B."/>
            <person name="Borm T.J.A."/>
            <person name="Ohyanagi H."/>
            <person name="Mineta K."/>
            <person name="Michell C.T."/>
            <person name="Saber N."/>
            <person name="Kharbatia N.M."/>
            <person name="Rupper R.R."/>
            <person name="Sharp A.R."/>
            <person name="Dally N."/>
            <person name="Boughton B.A."/>
            <person name="Woo Y.H."/>
            <person name="Gao G."/>
            <person name="Schijlen E.G.W.M."/>
            <person name="Guo X."/>
            <person name="Momin A.A."/>
            <person name="Negrao S."/>
            <person name="Al-Babili S."/>
            <person name="Gehring C."/>
            <person name="Roessner U."/>
            <person name="Jung C."/>
            <person name="Murphy K."/>
            <person name="Arold S.T."/>
            <person name="Gojobori T."/>
            <person name="van der Linden C.G."/>
            <person name="van Loo E.N."/>
            <person name="Jellen E.N."/>
            <person name="Maughan P.J."/>
            <person name="Tester M."/>
        </authorList>
    </citation>
    <scope>NUCLEOTIDE SEQUENCE [LARGE SCALE GENOMIC DNA]</scope>
    <source>
        <strain evidence="2">cv. PI 614886</strain>
    </source>
</reference>
<keyword evidence="3" id="KW-1185">Reference proteome</keyword>